<dbReference type="Proteomes" id="UP000319801">
    <property type="component" value="Unassembled WGS sequence"/>
</dbReference>
<reference evidence="2 3" key="1">
    <citation type="journal article" date="2019" name="Genome Biol. Evol.">
        <title>Whole-Genome Sequencing of the Giant Devil Catfish, Bagarius yarrelli.</title>
        <authorList>
            <person name="Jiang W."/>
            <person name="Lv Y."/>
            <person name="Cheng L."/>
            <person name="Yang K."/>
            <person name="Chao B."/>
            <person name="Wang X."/>
            <person name="Li Y."/>
            <person name="Pan X."/>
            <person name="You X."/>
            <person name="Zhang Y."/>
            <person name="Yang J."/>
            <person name="Li J."/>
            <person name="Zhang X."/>
            <person name="Liu S."/>
            <person name="Sun C."/>
            <person name="Yang J."/>
            <person name="Shi Q."/>
        </authorList>
    </citation>
    <scope>NUCLEOTIDE SEQUENCE [LARGE SCALE GENOMIC DNA]</scope>
    <source>
        <strain evidence="2">JWS20170419001</strain>
        <tissue evidence="2">Muscle</tissue>
    </source>
</reference>
<gene>
    <name evidence="2" type="ORF">Baya_13703</name>
</gene>
<keyword evidence="3" id="KW-1185">Reference proteome</keyword>
<sequence>MTNKDKIIKGEHHGAQQEGQSVCGGLVTTGLRDSGAATMMDRESNFLHGEEMQSGVKLTSVIIYLSSDTWPGLPLVAELRHRLSPLWLTGSSRTQKLYTSA</sequence>
<protein>
    <submittedName>
        <fullName evidence="2">Uncharacterized protein</fullName>
    </submittedName>
</protein>
<dbReference type="AlphaFoldDB" id="A0A556V6Q5"/>
<feature type="compositionally biased region" description="Basic and acidic residues" evidence="1">
    <location>
        <begin position="1"/>
        <end position="15"/>
    </location>
</feature>
<dbReference type="EMBL" id="VCAZ01000137">
    <property type="protein sequence ID" value="TSX03304.1"/>
    <property type="molecule type" value="Genomic_DNA"/>
</dbReference>
<feature type="region of interest" description="Disordered" evidence="1">
    <location>
        <begin position="1"/>
        <end position="20"/>
    </location>
</feature>
<evidence type="ECO:0000313" key="3">
    <source>
        <dbReference type="Proteomes" id="UP000319801"/>
    </source>
</evidence>
<comment type="caution">
    <text evidence="2">The sequence shown here is derived from an EMBL/GenBank/DDBJ whole genome shotgun (WGS) entry which is preliminary data.</text>
</comment>
<name>A0A556V6Q5_BAGYA</name>
<evidence type="ECO:0000256" key="1">
    <source>
        <dbReference type="SAM" id="MobiDB-lite"/>
    </source>
</evidence>
<organism evidence="2 3">
    <name type="scientific">Bagarius yarrelli</name>
    <name type="common">Goonch</name>
    <name type="synonym">Bagrus yarrelli</name>
    <dbReference type="NCBI Taxonomy" id="175774"/>
    <lineage>
        <taxon>Eukaryota</taxon>
        <taxon>Metazoa</taxon>
        <taxon>Chordata</taxon>
        <taxon>Craniata</taxon>
        <taxon>Vertebrata</taxon>
        <taxon>Euteleostomi</taxon>
        <taxon>Actinopterygii</taxon>
        <taxon>Neopterygii</taxon>
        <taxon>Teleostei</taxon>
        <taxon>Ostariophysi</taxon>
        <taxon>Siluriformes</taxon>
        <taxon>Sisoridae</taxon>
        <taxon>Sisorinae</taxon>
        <taxon>Bagarius</taxon>
    </lineage>
</organism>
<proteinExistence type="predicted"/>
<accession>A0A556V6Q5</accession>
<evidence type="ECO:0000313" key="2">
    <source>
        <dbReference type="EMBL" id="TSX03304.1"/>
    </source>
</evidence>